<evidence type="ECO:0000313" key="1">
    <source>
        <dbReference type="EMBL" id="KYH32987.1"/>
    </source>
</evidence>
<keyword evidence="2" id="KW-1185">Reference proteome</keyword>
<reference evidence="1 2" key="1">
    <citation type="submission" date="2016-02" db="EMBL/GenBank/DDBJ databases">
        <title>Genome sequence of Moorella mulderi DSM 14980.</title>
        <authorList>
            <person name="Poehlein A."/>
            <person name="Daniel R."/>
        </authorList>
    </citation>
    <scope>NUCLEOTIDE SEQUENCE [LARGE SCALE GENOMIC DNA]</scope>
    <source>
        <strain evidence="1 2">DSM 14980</strain>
    </source>
</reference>
<name>A0A151B009_9FIRM</name>
<dbReference type="EMBL" id="LTBC01000002">
    <property type="protein sequence ID" value="KYH32987.1"/>
    <property type="molecule type" value="Genomic_DNA"/>
</dbReference>
<evidence type="ECO:0000313" key="2">
    <source>
        <dbReference type="Proteomes" id="UP000075670"/>
    </source>
</evidence>
<sequence>MYQVQRLTEALEVDDFPFAQELQGITDIRVVGELDQIFVGRTGLLLGGHIFMQVGDRVALGLDVGGRPGGAGGVDKVEGAVVVGIVAVQAGPFYFFQGSVFY</sequence>
<proteinExistence type="predicted"/>
<gene>
    <name evidence="1" type="ORF">MOMUL_07650</name>
</gene>
<protein>
    <submittedName>
        <fullName evidence="1">Uncharacterized protein</fullName>
    </submittedName>
</protein>
<dbReference type="AlphaFoldDB" id="A0A151B009"/>
<dbReference type="Proteomes" id="UP000075670">
    <property type="component" value="Unassembled WGS sequence"/>
</dbReference>
<accession>A0A151B009</accession>
<comment type="caution">
    <text evidence="1">The sequence shown here is derived from an EMBL/GenBank/DDBJ whole genome shotgun (WGS) entry which is preliminary data.</text>
</comment>
<organism evidence="1 2">
    <name type="scientific">Moorella mulderi DSM 14980</name>
    <dbReference type="NCBI Taxonomy" id="1122241"/>
    <lineage>
        <taxon>Bacteria</taxon>
        <taxon>Bacillati</taxon>
        <taxon>Bacillota</taxon>
        <taxon>Clostridia</taxon>
        <taxon>Neomoorellales</taxon>
        <taxon>Neomoorellaceae</taxon>
        <taxon>Neomoorella</taxon>
    </lineage>
</organism>